<dbReference type="PANTHER" id="PTHR43133">
    <property type="entry name" value="RNA POLYMERASE ECF-TYPE SIGMA FACTO"/>
    <property type="match status" value="1"/>
</dbReference>
<gene>
    <name evidence="7" type="ORF">PS662_01836</name>
</gene>
<dbReference type="Pfam" id="PF04542">
    <property type="entry name" value="Sigma70_r2"/>
    <property type="match status" value="1"/>
</dbReference>
<evidence type="ECO:0000313" key="7">
    <source>
        <dbReference type="EMBL" id="VVM71681.1"/>
    </source>
</evidence>
<dbReference type="Proteomes" id="UP000326953">
    <property type="component" value="Unassembled WGS sequence"/>
</dbReference>
<sequence length="225" mass="26038">MTLFDVISTHYKRTIPKSKPISFAHYGAFCFNRDQFLFAPKALAAHGHVLTMMVADSSSVQNLYITHHRWLHELLRRRLSNAFDAADLAHDTFMRVLKRPQVFDCETRERSYLATIARGLCIDHWRRRQLEQAWLETLAARPQAVQPSPEQRAIIVETLYEVDAMLLRLPKRVRDAFILAQLHGLPYRTIAEEIGVCERMVKKYLAQALMHCALLEAELDGLLIE</sequence>
<dbReference type="InterPro" id="IPR013325">
    <property type="entry name" value="RNA_pol_sigma_r2"/>
</dbReference>
<dbReference type="AlphaFoldDB" id="A0A5E6RTR8"/>
<accession>A0A5E6RTR8</accession>
<organism evidence="7 8">
    <name type="scientific">Pseudomonas fluorescens</name>
    <dbReference type="NCBI Taxonomy" id="294"/>
    <lineage>
        <taxon>Bacteria</taxon>
        <taxon>Pseudomonadati</taxon>
        <taxon>Pseudomonadota</taxon>
        <taxon>Gammaproteobacteria</taxon>
        <taxon>Pseudomonadales</taxon>
        <taxon>Pseudomonadaceae</taxon>
        <taxon>Pseudomonas</taxon>
    </lineage>
</organism>
<dbReference type="InterPro" id="IPR014284">
    <property type="entry name" value="RNA_pol_sigma-70_dom"/>
</dbReference>
<name>A0A5E6RTR8_PSEFL</name>
<evidence type="ECO:0008006" key="9">
    <source>
        <dbReference type="Google" id="ProtNLM"/>
    </source>
</evidence>
<dbReference type="InterPro" id="IPR013324">
    <property type="entry name" value="RNA_pol_sigma_r3/r4-like"/>
</dbReference>
<evidence type="ECO:0000256" key="4">
    <source>
        <dbReference type="ARBA" id="ARBA00023163"/>
    </source>
</evidence>
<dbReference type="InterPro" id="IPR036388">
    <property type="entry name" value="WH-like_DNA-bd_sf"/>
</dbReference>
<evidence type="ECO:0000259" key="6">
    <source>
        <dbReference type="Pfam" id="PF08281"/>
    </source>
</evidence>
<dbReference type="NCBIfam" id="TIGR02937">
    <property type="entry name" value="sigma70-ECF"/>
    <property type="match status" value="1"/>
</dbReference>
<keyword evidence="4" id="KW-0804">Transcription</keyword>
<protein>
    <recommendedName>
        <fullName evidence="9">RNA polymerase sigma factor FecI</fullName>
    </recommendedName>
</protein>
<dbReference type="InterPro" id="IPR013249">
    <property type="entry name" value="RNA_pol_sigma70_r4_t2"/>
</dbReference>
<dbReference type="SUPFAM" id="SSF88946">
    <property type="entry name" value="Sigma2 domain of RNA polymerase sigma factors"/>
    <property type="match status" value="1"/>
</dbReference>
<evidence type="ECO:0000259" key="5">
    <source>
        <dbReference type="Pfam" id="PF04542"/>
    </source>
</evidence>
<dbReference type="GO" id="GO:0016987">
    <property type="term" value="F:sigma factor activity"/>
    <property type="evidence" value="ECO:0007669"/>
    <property type="project" value="UniProtKB-KW"/>
</dbReference>
<keyword evidence="2" id="KW-0805">Transcription regulation</keyword>
<comment type="similarity">
    <text evidence="1">Belongs to the sigma-70 factor family. ECF subfamily.</text>
</comment>
<feature type="domain" description="RNA polymerase sigma factor 70 region 4 type 2" evidence="6">
    <location>
        <begin position="161"/>
        <end position="212"/>
    </location>
</feature>
<dbReference type="EMBL" id="CABVHK010000005">
    <property type="protein sequence ID" value="VVM71681.1"/>
    <property type="molecule type" value="Genomic_DNA"/>
</dbReference>
<evidence type="ECO:0000256" key="2">
    <source>
        <dbReference type="ARBA" id="ARBA00023015"/>
    </source>
</evidence>
<dbReference type="GO" id="GO:0003677">
    <property type="term" value="F:DNA binding"/>
    <property type="evidence" value="ECO:0007669"/>
    <property type="project" value="InterPro"/>
</dbReference>
<evidence type="ECO:0000256" key="1">
    <source>
        <dbReference type="ARBA" id="ARBA00010641"/>
    </source>
</evidence>
<dbReference type="GO" id="GO:0006352">
    <property type="term" value="P:DNA-templated transcription initiation"/>
    <property type="evidence" value="ECO:0007669"/>
    <property type="project" value="InterPro"/>
</dbReference>
<evidence type="ECO:0000313" key="8">
    <source>
        <dbReference type="Proteomes" id="UP000326953"/>
    </source>
</evidence>
<dbReference type="Gene3D" id="1.10.10.10">
    <property type="entry name" value="Winged helix-like DNA-binding domain superfamily/Winged helix DNA-binding domain"/>
    <property type="match status" value="1"/>
</dbReference>
<dbReference type="Pfam" id="PF08281">
    <property type="entry name" value="Sigma70_r4_2"/>
    <property type="match status" value="1"/>
</dbReference>
<dbReference type="InterPro" id="IPR039425">
    <property type="entry name" value="RNA_pol_sigma-70-like"/>
</dbReference>
<dbReference type="PANTHER" id="PTHR43133:SF63">
    <property type="entry name" value="RNA POLYMERASE SIGMA FACTOR FECI-RELATED"/>
    <property type="match status" value="1"/>
</dbReference>
<keyword evidence="3" id="KW-0731">Sigma factor</keyword>
<dbReference type="Gene3D" id="1.10.1740.10">
    <property type="match status" value="1"/>
</dbReference>
<dbReference type="InterPro" id="IPR007627">
    <property type="entry name" value="RNA_pol_sigma70_r2"/>
</dbReference>
<reference evidence="7 8" key="1">
    <citation type="submission" date="2019-09" db="EMBL/GenBank/DDBJ databases">
        <authorList>
            <person name="Chandra G."/>
            <person name="Truman W A."/>
        </authorList>
    </citation>
    <scope>NUCLEOTIDE SEQUENCE [LARGE SCALE GENOMIC DNA]</scope>
    <source>
        <strain evidence="7">PS662</strain>
    </source>
</reference>
<feature type="domain" description="RNA polymerase sigma-70 region 2" evidence="5">
    <location>
        <begin position="63"/>
        <end position="129"/>
    </location>
</feature>
<proteinExistence type="inferred from homology"/>
<evidence type="ECO:0000256" key="3">
    <source>
        <dbReference type="ARBA" id="ARBA00023082"/>
    </source>
</evidence>
<dbReference type="SUPFAM" id="SSF88659">
    <property type="entry name" value="Sigma3 and sigma4 domains of RNA polymerase sigma factors"/>
    <property type="match status" value="1"/>
</dbReference>